<keyword evidence="2 3" id="KW-0067">ATP-binding</keyword>
<dbReference type="GO" id="GO:0005524">
    <property type="term" value="F:ATP binding"/>
    <property type="evidence" value="ECO:0007669"/>
    <property type="project" value="UniProtKB-UniRule"/>
</dbReference>
<dbReference type="GO" id="GO:0044097">
    <property type="term" value="P:secretion by the type IV secretion system"/>
    <property type="evidence" value="ECO:0007669"/>
    <property type="project" value="InterPro"/>
</dbReference>
<dbReference type="InterPro" id="IPR014155">
    <property type="entry name" value="VirB11"/>
</dbReference>
<comment type="subcellular location">
    <subcellularLocation>
        <location evidence="3">Cytoplasm</location>
    </subcellularLocation>
</comment>
<proteinExistence type="inferred from homology"/>
<dbReference type="InterPro" id="IPR050921">
    <property type="entry name" value="T4SS_GSP_E_ATPase"/>
</dbReference>
<dbReference type="Gene3D" id="3.30.450.90">
    <property type="match status" value="1"/>
</dbReference>
<dbReference type="PANTHER" id="PTHR30486">
    <property type="entry name" value="TWITCHING MOTILITY PROTEIN PILT"/>
    <property type="match status" value="1"/>
</dbReference>
<comment type="similarity">
    <text evidence="1 3">Belongs to the GSP E family.</text>
</comment>
<dbReference type="GO" id="GO:0043684">
    <property type="term" value="C:type IV secretion system complex"/>
    <property type="evidence" value="ECO:0007669"/>
    <property type="project" value="UniProtKB-UniRule"/>
</dbReference>
<evidence type="ECO:0000256" key="2">
    <source>
        <dbReference type="ARBA" id="ARBA00022840"/>
    </source>
</evidence>
<keyword evidence="3" id="KW-0963">Cytoplasm</keyword>
<dbReference type="AlphaFoldDB" id="A0AA87QD22"/>
<sequence length="374" mass="41174">MNFVAPGSGIRPAPPANDVLTSEEPVSEDPKSLWDSLPVYVRQTAQPIRKWLEDPTVIEIMCNRPGEIWIESLNSHHMIRYDVPALDERAITALAQMIAGTTQQSVNEETPLLSAAMPHGERFQAVLSPVAVLGGAFAIRKQVIRDMTLDDYVALGGLDDVRVTGAGMAAGEDLSDLEQELIARLTDPSPAARREWLRFAVESRITMLISGGTSSGKTTFFNGLLKDVPEWERLVSIEDTRELKPSQPNYLALVTSKGGQGRARTTMQECLEAALRLRPDRIFMGEIRGAEAFSFLQAVNTGHPGSLSTLHADNPRGAYERLAMATMQAGLGLTKAELMEFVRFVVPVVIQVARDPATMKRGVREIYFSKWSSR</sequence>
<dbReference type="RefSeq" id="WP_178128734.1">
    <property type="nucleotide sequence ID" value="NZ_BAYX01000016.1"/>
</dbReference>
<reference evidence="6 7" key="1">
    <citation type="submission" date="2014-05" db="EMBL/GenBank/DDBJ databases">
        <title>Whole genome shotgun sequence of Rhizobium rhizogenes NBRC 13257.</title>
        <authorList>
            <person name="Katano-Makiyama Y."/>
            <person name="Hosoyama A."/>
            <person name="Hashimoto M."/>
            <person name="Hosoyama Y."/>
            <person name="Noguchi M."/>
            <person name="Tsuchikane K."/>
            <person name="Kimura A."/>
            <person name="Ohji S."/>
            <person name="Ichikawa N."/>
            <person name="Yamazoe A."/>
            <person name="Fujita N."/>
        </authorList>
    </citation>
    <scope>NUCLEOTIDE SEQUENCE [LARGE SCALE GENOMIC DNA]</scope>
    <source>
        <strain evidence="6 7">NBRC 13257</strain>
    </source>
</reference>
<evidence type="ECO:0000313" key="7">
    <source>
        <dbReference type="Proteomes" id="UP000026941"/>
    </source>
</evidence>
<gene>
    <name evidence="6" type="primary">virB11</name>
    <name evidence="6" type="ORF">RRH01S_16_00910</name>
</gene>
<dbReference type="Proteomes" id="UP000026941">
    <property type="component" value="Unassembled WGS sequence"/>
</dbReference>
<dbReference type="EMBL" id="BAYX01000016">
    <property type="protein sequence ID" value="GAJ96141.1"/>
    <property type="molecule type" value="Genomic_DNA"/>
</dbReference>
<organism evidence="6 7">
    <name type="scientific">Rhizobium rhizogenes NBRC 13257</name>
    <dbReference type="NCBI Taxonomy" id="1220581"/>
    <lineage>
        <taxon>Bacteria</taxon>
        <taxon>Pseudomonadati</taxon>
        <taxon>Pseudomonadota</taxon>
        <taxon>Alphaproteobacteria</taxon>
        <taxon>Hyphomicrobiales</taxon>
        <taxon>Rhizobiaceae</taxon>
        <taxon>Rhizobium/Agrobacterium group</taxon>
        <taxon>Rhizobium</taxon>
    </lineage>
</organism>
<evidence type="ECO:0000256" key="4">
    <source>
        <dbReference type="SAM" id="MobiDB-lite"/>
    </source>
</evidence>
<comment type="caution">
    <text evidence="6">The sequence shown here is derived from an EMBL/GenBank/DDBJ whole genome shotgun (WGS) entry which is preliminary data.</text>
</comment>
<dbReference type="Pfam" id="PF00437">
    <property type="entry name" value="T2SSE"/>
    <property type="match status" value="1"/>
</dbReference>
<keyword evidence="3" id="KW-0547">Nucleotide-binding</keyword>
<feature type="domain" description="Bacterial type II secretion system protein E" evidence="5">
    <location>
        <begin position="190"/>
        <end position="330"/>
    </location>
</feature>
<feature type="region of interest" description="Disordered" evidence="4">
    <location>
        <begin position="1"/>
        <end position="32"/>
    </location>
</feature>
<name>A0AA87QD22_RHIRH</name>
<accession>A0AA87QD22</accession>
<dbReference type="InterPro" id="IPR001482">
    <property type="entry name" value="T2SS/T4SS_dom"/>
</dbReference>
<dbReference type="NCBIfam" id="TIGR02788">
    <property type="entry name" value="VirB11"/>
    <property type="match status" value="1"/>
</dbReference>
<dbReference type="GO" id="GO:0016887">
    <property type="term" value="F:ATP hydrolysis activity"/>
    <property type="evidence" value="ECO:0007669"/>
    <property type="project" value="InterPro"/>
</dbReference>
<evidence type="ECO:0000256" key="3">
    <source>
        <dbReference type="RuleBase" id="RU366071"/>
    </source>
</evidence>
<dbReference type="SUPFAM" id="SSF52540">
    <property type="entry name" value="P-loop containing nucleoside triphosphate hydrolases"/>
    <property type="match status" value="1"/>
</dbReference>
<evidence type="ECO:0000256" key="1">
    <source>
        <dbReference type="ARBA" id="ARBA00006611"/>
    </source>
</evidence>
<dbReference type="PANTHER" id="PTHR30486:SF6">
    <property type="entry name" value="TYPE IV PILUS RETRACTATION ATPASE PILT"/>
    <property type="match status" value="1"/>
</dbReference>
<evidence type="ECO:0000259" key="5">
    <source>
        <dbReference type="Pfam" id="PF00437"/>
    </source>
</evidence>
<dbReference type="GO" id="GO:0005737">
    <property type="term" value="C:cytoplasm"/>
    <property type="evidence" value="ECO:0007669"/>
    <property type="project" value="UniProtKB-SubCell"/>
</dbReference>
<dbReference type="CDD" id="cd01130">
    <property type="entry name" value="VirB11-like_ATPase"/>
    <property type="match status" value="1"/>
</dbReference>
<evidence type="ECO:0000313" key="6">
    <source>
        <dbReference type="EMBL" id="GAJ96141.1"/>
    </source>
</evidence>
<protein>
    <recommendedName>
        <fullName evidence="3">Type IV secretion system protein</fullName>
    </recommendedName>
</protein>
<comment type="function">
    <text evidence="3">Part of the Type IV secretion system.</text>
</comment>
<dbReference type="Gene3D" id="3.40.50.300">
    <property type="entry name" value="P-loop containing nucleotide triphosphate hydrolases"/>
    <property type="match status" value="1"/>
</dbReference>
<dbReference type="InterPro" id="IPR027417">
    <property type="entry name" value="P-loop_NTPase"/>
</dbReference>